<dbReference type="PATRIC" id="fig|1618207.4.peg.850"/>
<sequence>MFKRSEIDLIRRCVFELRERLPDLEILVRIGFSVKSIDSAIVALDQHGEFSQKDPVELARWNLKVYLNSINEIANLIWEDSYVEKLQTTRKELNDLWDKIDGILKAG</sequence>
<accession>A0A0D4BXQ0</accession>
<evidence type="ECO:0000313" key="1">
    <source>
        <dbReference type="EMBL" id="AJT40910.1"/>
    </source>
</evidence>
<dbReference type="KEGG" id="ari:UM93_04180"/>
<dbReference type="EMBL" id="CP011005">
    <property type="protein sequence ID" value="AJT40910.1"/>
    <property type="molecule type" value="Genomic_DNA"/>
</dbReference>
<dbReference type="STRING" id="1618207.UM93_04180"/>
<name>A0A0D4BXQ0_9MICC</name>
<proteinExistence type="predicted"/>
<keyword evidence="2" id="KW-1185">Reference proteome</keyword>
<organism evidence="1 2">
    <name type="scientific">Psychromicrobium lacuslunae</name>
    <dbReference type="NCBI Taxonomy" id="1618207"/>
    <lineage>
        <taxon>Bacteria</taxon>
        <taxon>Bacillati</taxon>
        <taxon>Actinomycetota</taxon>
        <taxon>Actinomycetes</taxon>
        <taxon>Micrococcales</taxon>
        <taxon>Micrococcaceae</taxon>
        <taxon>Psychromicrobium</taxon>
    </lineage>
</organism>
<dbReference type="AlphaFoldDB" id="A0A0D4BXQ0"/>
<dbReference type="HOGENOM" id="CLU_2204602_0_0_11"/>
<reference evidence="1 2" key="1">
    <citation type="journal article" date="2015" name="Genome Announc.">
        <title>Complete Genome Sequencing of Protease-Producing Novel Arthrobacter sp. Strain IHBB 11108 Using PacBio Single-Molecule Real-Time Sequencing Technology.</title>
        <authorList>
            <person name="Kiran S."/>
            <person name="Swarnkar M.K."/>
            <person name="Pal M."/>
            <person name="Thakur R."/>
            <person name="Tewari R."/>
            <person name="Singh A.K."/>
            <person name="Gulati A."/>
        </authorList>
    </citation>
    <scope>NUCLEOTIDE SEQUENCE [LARGE SCALE GENOMIC DNA]</scope>
    <source>
        <strain evidence="1 2">IHBB 11108</strain>
    </source>
</reference>
<gene>
    <name evidence="1" type="ORF">UM93_04180</name>
</gene>
<dbReference type="Proteomes" id="UP000061839">
    <property type="component" value="Chromosome"/>
</dbReference>
<protein>
    <submittedName>
        <fullName evidence="1">Uncharacterized protein</fullName>
    </submittedName>
</protein>
<evidence type="ECO:0000313" key="2">
    <source>
        <dbReference type="Proteomes" id="UP000061839"/>
    </source>
</evidence>